<name>W0E6U7_9FIRM</name>
<dbReference type="KEGG" id="dmt:DESME_05020"/>
<evidence type="ECO:0000256" key="1">
    <source>
        <dbReference type="SAM" id="Phobius"/>
    </source>
</evidence>
<dbReference type="eggNOG" id="COG0619">
    <property type="taxonomic scope" value="Bacteria"/>
</dbReference>
<feature type="transmembrane region" description="Helical" evidence="1">
    <location>
        <begin position="113"/>
        <end position="131"/>
    </location>
</feature>
<feature type="transmembrane region" description="Helical" evidence="1">
    <location>
        <begin position="245"/>
        <end position="266"/>
    </location>
</feature>
<dbReference type="AlphaFoldDB" id="W0E6U7"/>
<keyword evidence="1" id="KW-1133">Transmembrane helix</keyword>
<organism evidence="2 3">
    <name type="scientific">Desulfitobacterium metallireducens DSM 15288</name>
    <dbReference type="NCBI Taxonomy" id="871968"/>
    <lineage>
        <taxon>Bacteria</taxon>
        <taxon>Bacillati</taxon>
        <taxon>Bacillota</taxon>
        <taxon>Clostridia</taxon>
        <taxon>Eubacteriales</taxon>
        <taxon>Desulfitobacteriaceae</taxon>
        <taxon>Desulfitobacterium</taxon>
    </lineage>
</organism>
<feature type="transmembrane region" description="Helical" evidence="1">
    <location>
        <begin position="69"/>
        <end position="93"/>
    </location>
</feature>
<keyword evidence="1" id="KW-0812">Transmembrane</keyword>
<reference evidence="2 3" key="1">
    <citation type="submission" date="2013-12" db="EMBL/GenBank/DDBJ databases">
        <authorList>
            <consortium name="DOE Joint Genome Institute"/>
            <person name="Smidt H."/>
            <person name="Huntemann M."/>
            <person name="Han J."/>
            <person name="Chen A."/>
            <person name="Kyrpides N."/>
            <person name="Mavromatis K."/>
            <person name="Markowitz V."/>
            <person name="Palaniappan K."/>
            <person name="Ivanova N."/>
            <person name="Schaumberg A."/>
            <person name="Pati A."/>
            <person name="Liolios K."/>
            <person name="Nordberg H.P."/>
            <person name="Cantor M.N."/>
            <person name="Hua S.X."/>
            <person name="Woyke T."/>
        </authorList>
    </citation>
    <scope>NUCLEOTIDE SEQUENCE [LARGE SCALE GENOMIC DNA]</scope>
    <source>
        <strain evidence="3">DSM 15288</strain>
    </source>
</reference>
<keyword evidence="3" id="KW-1185">Reference proteome</keyword>
<protein>
    <submittedName>
        <fullName evidence="2">ABC transporter permease</fullName>
    </submittedName>
</protein>
<feature type="transmembrane region" description="Helical" evidence="1">
    <location>
        <begin position="29"/>
        <end position="57"/>
    </location>
</feature>
<dbReference type="EMBL" id="CP007032">
    <property type="protein sequence ID" value="AHF06492.1"/>
    <property type="molecule type" value="Genomic_DNA"/>
</dbReference>
<proteinExistence type="predicted"/>
<dbReference type="HOGENOM" id="CLU_1037181_0_0_9"/>
<dbReference type="Proteomes" id="UP000010847">
    <property type="component" value="Chromosome"/>
</dbReference>
<gene>
    <name evidence="2" type="ORF">DESME_05020</name>
</gene>
<evidence type="ECO:0000313" key="3">
    <source>
        <dbReference type="Proteomes" id="UP000010847"/>
    </source>
</evidence>
<keyword evidence="1" id="KW-0472">Membrane</keyword>
<sequence length="267" mass="30244">MAMSSNSTLTNLKQAQSAERSDMDGLIKFILATLLAILPFWVQNMMSFGVLTIYLGIMTLASKIKPKTLLISATSYAIIVLIPYLFGLLMNTLIYSLSNNALFANQQGTYESFLRLFRLFIIWYVSILYFHSTPIKTVLGMLDKLLKPLKLLGVPVEDYLKVVMCVVIELKSMGVEVKNSLGESMRSVMGEGGRWFKINVKGIAQIIVSLIVDSFGKLEKIESFVEKVNPEELYYYCFKLSKRDVVVVLSFIMLVSLMWMIEIGYFV</sequence>
<evidence type="ECO:0000313" key="2">
    <source>
        <dbReference type="EMBL" id="AHF06492.1"/>
    </source>
</evidence>
<accession>W0E6U7</accession>
<dbReference type="STRING" id="871968.DESME_05020"/>